<sequence length="156" mass="17889">MDDRLFRDAMGRFATGITIVTAEYEEEVHGMTVNAFMSISLEPKLIAISIDENASMYDKLQETKQFGLSILSEQQKDISMIYAKQKEKDREITFIKRNNIPVLPHSLASFTCHVTDTYKAGDHMIFIAEVQDLELGEQNEDPILYYSGKYHNLQTD</sequence>
<reference evidence="3" key="1">
    <citation type="submission" date="2022-06" db="EMBL/GenBank/DDBJ databases">
        <title>Aquibacillus sp. a new bacterium isolated from soil saline samples.</title>
        <authorList>
            <person name="Galisteo C."/>
            <person name="De La Haba R."/>
            <person name="Sanchez-Porro C."/>
            <person name="Ventosa A."/>
        </authorList>
    </citation>
    <scope>NUCLEOTIDE SEQUENCE</scope>
    <source>
        <strain evidence="3">3ASR75-11</strain>
    </source>
</reference>
<dbReference type="PANTHER" id="PTHR30466:SF1">
    <property type="entry name" value="FMN REDUCTASE (NADH) RUTF"/>
    <property type="match status" value="1"/>
</dbReference>
<organism evidence="3 4">
    <name type="scientific">Terrihalobacillus insolitus</name>
    <dbReference type="NCBI Taxonomy" id="2950438"/>
    <lineage>
        <taxon>Bacteria</taxon>
        <taxon>Bacillati</taxon>
        <taxon>Bacillota</taxon>
        <taxon>Bacilli</taxon>
        <taxon>Bacillales</taxon>
        <taxon>Bacillaceae</taxon>
        <taxon>Terrihalobacillus</taxon>
    </lineage>
</organism>
<evidence type="ECO:0000313" key="3">
    <source>
        <dbReference type="EMBL" id="MDC3425901.1"/>
    </source>
</evidence>
<gene>
    <name evidence="3" type="ORF">NC797_15455</name>
</gene>
<dbReference type="Proteomes" id="UP001145050">
    <property type="component" value="Unassembled WGS sequence"/>
</dbReference>
<evidence type="ECO:0000259" key="2">
    <source>
        <dbReference type="SMART" id="SM00903"/>
    </source>
</evidence>
<dbReference type="GO" id="GO:0010181">
    <property type="term" value="F:FMN binding"/>
    <property type="evidence" value="ECO:0007669"/>
    <property type="project" value="InterPro"/>
</dbReference>
<dbReference type="RefSeq" id="WP_272437720.1">
    <property type="nucleotide sequence ID" value="NZ_JAMQKB010000024.1"/>
</dbReference>
<protein>
    <submittedName>
        <fullName evidence="3">Flavin reductase family protein</fullName>
    </submittedName>
</protein>
<feature type="domain" description="Flavin reductase like" evidence="2">
    <location>
        <begin position="10"/>
        <end position="152"/>
    </location>
</feature>
<keyword evidence="4" id="KW-1185">Reference proteome</keyword>
<dbReference type="EMBL" id="JAMQKB010000024">
    <property type="protein sequence ID" value="MDC3425901.1"/>
    <property type="molecule type" value="Genomic_DNA"/>
</dbReference>
<evidence type="ECO:0000256" key="1">
    <source>
        <dbReference type="ARBA" id="ARBA00023002"/>
    </source>
</evidence>
<dbReference type="GO" id="GO:0042602">
    <property type="term" value="F:riboflavin reductase (NADPH) activity"/>
    <property type="evidence" value="ECO:0007669"/>
    <property type="project" value="TreeGrafter"/>
</dbReference>
<dbReference type="PANTHER" id="PTHR30466">
    <property type="entry name" value="FLAVIN REDUCTASE"/>
    <property type="match status" value="1"/>
</dbReference>
<comment type="caution">
    <text evidence="3">The sequence shown here is derived from an EMBL/GenBank/DDBJ whole genome shotgun (WGS) entry which is preliminary data.</text>
</comment>
<dbReference type="Pfam" id="PF01613">
    <property type="entry name" value="Flavin_Reduct"/>
    <property type="match status" value="1"/>
</dbReference>
<evidence type="ECO:0000313" key="4">
    <source>
        <dbReference type="Proteomes" id="UP001145050"/>
    </source>
</evidence>
<dbReference type="Gene3D" id="2.30.110.10">
    <property type="entry name" value="Electron Transport, Fmn-binding Protein, Chain A"/>
    <property type="match status" value="1"/>
</dbReference>
<dbReference type="InterPro" id="IPR002563">
    <property type="entry name" value="Flavin_Rdtase-like_dom"/>
</dbReference>
<keyword evidence="1" id="KW-0560">Oxidoreductase</keyword>
<accession>A0A9X3WXB7</accession>
<dbReference type="InterPro" id="IPR012349">
    <property type="entry name" value="Split_barrel_FMN-bd"/>
</dbReference>
<dbReference type="SUPFAM" id="SSF50475">
    <property type="entry name" value="FMN-binding split barrel"/>
    <property type="match status" value="1"/>
</dbReference>
<name>A0A9X3WXB7_9BACI</name>
<proteinExistence type="predicted"/>
<dbReference type="InterPro" id="IPR050268">
    <property type="entry name" value="NADH-dep_flavin_reductase"/>
</dbReference>
<dbReference type="AlphaFoldDB" id="A0A9X3WXB7"/>
<dbReference type="SMART" id="SM00903">
    <property type="entry name" value="Flavin_Reduct"/>
    <property type="match status" value="1"/>
</dbReference>